<protein>
    <submittedName>
        <fullName evidence="1">Uncharacterized protein</fullName>
    </submittedName>
</protein>
<evidence type="ECO:0000313" key="2">
    <source>
        <dbReference type="Proteomes" id="UP001056120"/>
    </source>
</evidence>
<reference evidence="2" key="1">
    <citation type="journal article" date="2022" name="Mol. Ecol. Resour.">
        <title>The genomes of chicory, endive, great burdock and yacon provide insights into Asteraceae palaeo-polyploidization history and plant inulin production.</title>
        <authorList>
            <person name="Fan W."/>
            <person name="Wang S."/>
            <person name="Wang H."/>
            <person name="Wang A."/>
            <person name="Jiang F."/>
            <person name="Liu H."/>
            <person name="Zhao H."/>
            <person name="Xu D."/>
            <person name="Zhang Y."/>
        </authorList>
    </citation>
    <scope>NUCLEOTIDE SEQUENCE [LARGE SCALE GENOMIC DNA]</scope>
    <source>
        <strain evidence="2">cv. Yunnan</strain>
    </source>
</reference>
<proteinExistence type="predicted"/>
<accession>A0ACB9GU18</accession>
<reference evidence="1 2" key="2">
    <citation type="journal article" date="2022" name="Mol. Ecol. Resour.">
        <title>The genomes of chicory, endive, great burdock and yacon provide insights into Asteraceae paleo-polyploidization history and plant inulin production.</title>
        <authorList>
            <person name="Fan W."/>
            <person name="Wang S."/>
            <person name="Wang H."/>
            <person name="Wang A."/>
            <person name="Jiang F."/>
            <person name="Liu H."/>
            <person name="Zhao H."/>
            <person name="Xu D."/>
            <person name="Zhang Y."/>
        </authorList>
    </citation>
    <scope>NUCLEOTIDE SEQUENCE [LARGE SCALE GENOMIC DNA]</scope>
    <source>
        <strain evidence="2">cv. Yunnan</strain>
        <tissue evidence="1">Leaves</tissue>
    </source>
</reference>
<dbReference type="Proteomes" id="UP001056120">
    <property type="component" value="Linkage Group LG13"/>
</dbReference>
<gene>
    <name evidence="1" type="ORF">L1987_41213</name>
</gene>
<organism evidence="1 2">
    <name type="scientific">Smallanthus sonchifolius</name>
    <dbReference type="NCBI Taxonomy" id="185202"/>
    <lineage>
        <taxon>Eukaryota</taxon>
        <taxon>Viridiplantae</taxon>
        <taxon>Streptophyta</taxon>
        <taxon>Embryophyta</taxon>
        <taxon>Tracheophyta</taxon>
        <taxon>Spermatophyta</taxon>
        <taxon>Magnoliopsida</taxon>
        <taxon>eudicotyledons</taxon>
        <taxon>Gunneridae</taxon>
        <taxon>Pentapetalae</taxon>
        <taxon>asterids</taxon>
        <taxon>campanulids</taxon>
        <taxon>Asterales</taxon>
        <taxon>Asteraceae</taxon>
        <taxon>Asteroideae</taxon>
        <taxon>Heliantheae alliance</taxon>
        <taxon>Millerieae</taxon>
        <taxon>Smallanthus</taxon>
    </lineage>
</organism>
<sequence length="233" mass="27406">MSWDWKKYTATVQETADLVNCFRMVAGTILNSHNDLWIWNNNELQHLSVQDTKVWINSCNSEEVYKTVRWCKWLPAKCNIFMWRSCLDRIPTKVALRRRNIAAGDCKCVLCEDAEETVDHLFTECRFTDGVWSGIARWCHLPPIFLFSVQDVQDIVDQLGCSSRKKETIFGILVLTCWRMWKARNEKVFKATNVKIIQVISDVKSLSFLWYNSRGKSDRVDWKGWQSFNFNVM</sequence>
<keyword evidence="2" id="KW-1185">Reference proteome</keyword>
<evidence type="ECO:0000313" key="1">
    <source>
        <dbReference type="EMBL" id="KAI3787043.1"/>
    </source>
</evidence>
<dbReference type="EMBL" id="CM042030">
    <property type="protein sequence ID" value="KAI3787043.1"/>
    <property type="molecule type" value="Genomic_DNA"/>
</dbReference>
<comment type="caution">
    <text evidence="1">The sequence shown here is derived from an EMBL/GenBank/DDBJ whole genome shotgun (WGS) entry which is preliminary data.</text>
</comment>
<name>A0ACB9GU18_9ASTR</name>